<feature type="domain" description="Apiosidase-like catalytic" evidence="1">
    <location>
        <begin position="108"/>
        <end position="372"/>
    </location>
</feature>
<dbReference type="Pfam" id="PF16586">
    <property type="entry name" value="DUF5060"/>
    <property type="match status" value="1"/>
</dbReference>
<dbReference type="InterPro" id="IPR032260">
    <property type="entry name" value="DUF5060"/>
</dbReference>
<dbReference type="InterPro" id="IPR025277">
    <property type="entry name" value="Apiosidase-like_cat_dom"/>
</dbReference>
<dbReference type="InterPro" id="IPR017853">
    <property type="entry name" value="GH"/>
</dbReference>
<dbReference type="Proteomes" id="UP001305702">
    <property type="component" value="Chromosome"/>
</dbReference>
<name>A0AA96LB51_9BACL</name>
<evidence type="ECO:0000313" key="4">
    <source>
        <dbReference type="EMBL" id="WNQ09908.1"/>
    </source>
</evidence>
<dbReference type="SUPFAM" id="SSF51445">
    <property type="entry name" value="(Trans)glycosidases"/>
    <property type="match status" value="1"/>
</dbReference>
<dbReference type="AlphaFoldDB" id="A0AA96LB51"/>
<dbReference type="Pfam" id="PF18310">
    <property type="entry name" value="DUF5605"/>
    <property type="match status" value="1"/>
</dbReference>
<protein>
    <submittedName>
        <fullName evidence="4">DUF5605 domain-containing protein</fullName>
    </submittedName>
</protein>
<dbReference type="KEGG" id="paun:MJA45_20110"/>
<dbReference type="PANTHER" id="PTHR37836:SF2">
    <property type="entry name" value="DUF4038 DOMAIN-CONTAINING PROTEIN"/>
    <property type="match status" value="1"/>
</dbReference>
<dbReference type="Gene3D" id="3.20.20.80">
    <property type="entry name" value="Glycosidases"/>
    <property type="match status" value="1"/>
</dbReference>
<dbReference type="PANTHER" id="PTHR37836">
    <property type="entry name" value="LMO1036 PROTEIN"/>
    <property type="match status" value="1"/>
</dbReference>
<dbReference type="Gene3D" id="2.60.40.3950">
    <property type="match status" value="1"/>
</dbReference>
<evidence type="ECO:0000313" key="5">
    <source>
        <dbReference type="Proteomes" id="UP001305702"/>
    </source>
</evidence>
<proteinExistence type="predicted"/>
<keyword evidence="5" id="KW-1185">Reference proteome</keyword>
<evidence type="ECO:0000259" key="2">
    <source>
        <dbReference type="Pfam" id="PF16586"/>
    </source>
</evidence>
<sequence length="491" mass="57046">MISTMTSREMERWGLFEITLEGPAEGNPYKDVSLEASFRYGHRTITVSGFYDGEGIYKIRFMPDTEGEWQYETKSGTAELNGHSGRFVCSKPGSGNHGPVRVKDALRFQYEDGTPYRPFGTTCYVWTHQDEALQRQTLSSLAQSPFNKIRMCLFPKRYSFNLNDPEHYPFAGSREGGWDGERFNPVYFAGLEARIEELQRLGIEADLILFHPYDKGHWGFDRMSAAADDYYLRYVIARLSAYRNVWWSLANEFDFMKEKTMADWDRLFRIVQEEDPYQHLRSIHNGTKMYDPSELSIYDHSKPWVTHVSMQYWELTPATAWRKLYKKPIVVDECCYEGNLPQRWGNITGEEMTARFWDGFMRGGYVGHGETYLNDEEIVWWSKGGRLVGESPERIAFLRSVLEEAPAELEPLEGFRDAPTVGVEGRYYLQYYGIHRPAYRELPLPEEASFRIEIIDTWNRTVTPLEGLFSGKTKVVLPARPYMAIRARAVD</sequence>
<dbReference type="Gene3D" id="2.60.40.10">
    <property type="entry name" value="Immunoglobulins"/>
    <property type="match status" value="1"/>
</dbReference>
<dbReference type="InterPro" id="IPR013783">
    <property type="entry name" value="Ig-like_fold"/>
</dbReference>
<gene>
    <name evidence="4" type="ORF">MJA45_20110</name>
</gene>
<organism evidence="4 5">
    <name type="scientific">Paenibacillus aurantius</name>
    <dbReference type="NCBI Taxonomy" id="2918900"/>
    <lineage>
        <taxon>Bacteria</taxon>
        <taxon>Bacillati</taxon>
        <taxon>Bacillota</taxon>
        <taxon>Bacilli</taxon>
        <taxon>Bacillales</taxon>
        <taxon>Paenibacillaceae</taxon>
        <taxon>Paenibacillus</taxon>
    </lineage>
</organism>
<dbReference type="EMBL" id="CP130318">
    <property type="protein sequence ID" value="WNQ09908.1"/>
    <property type="molecule type" value="Genomic_DNA"/>
</dbReference>
<reference evidence="4 5" key="1">
    <citation type="submission" date="2022-02" db="EMBL/GenBank/DDBJ databases">
        <title>Paenibacillus sp. MBLB1776 Whole Genome Shotgun Sequencing.</title>
        <authorList>
            <person name="Hwang C.Y."/>
            <person name="Cho E.-S."/>
            <person name="Seo M.-J."/>
        </authorList>
    </citation>
    <scope>NUCLEOTIDE SEQUENCE [LARGE SCALE GENOMIC DNA]</scope>
    <source>
        <strain evidence="4 5">MBLB1776</strain>
    </source>
</reference>
<dbReference type="Pfam" id="PF13204">
    <property type="entry name" value="Apiosidase"/>
    <property type="match status" value="1"/>
</dbReference>
<dbReference type="InterPro" id="IPR041239">
    <property type="entry name" value="DUF5605"/>
</dbReference>
<feature type="domain" description="DUF5605" evidence="3">
    <location>
        <begin position="417"/>
        <end position="487"/>
    </location>
</feature>
<evidence type="ECO:0000259" key="3">
    <source>
        <dbReference type="Pfam" id="PF18310"/>
    </source>
</evidence>
<evidence type="ECO:0000259" key="1">
    <source>
        <dbReference type="Pfam" id="PF13204"/>
    </source>
</evidence>
<feature type="domain" description="DUF5060" evidence="2">
    <location>
        <begin position="10"/>
        <end position="75"/>
    </location>
</feature>
<accession>A0AA96LB51</accession>
<dbReference type="RefSeq" id="WP_315603681.1">
    <property type="nucleotide sequence ID" value="NZ_CP130318.1"/>
</dbReference>